<dbReference type="Proteomes" id="UP001500454">
    <property type="component" value="Unassembled WGS sequence"/>
</dbReference>
<gene>
    <name evidence="1" type="ORF">GCM10023186_05630</name>
</gene>
<accession>A0ABP8IUR8</accession>
<protein>
    <submittedName>
        <fullName evidence="1">Uncharacterized protein</fullName>
    </submittedName>
</protein>
<name>A0ABP8IUR8_9BACT</name>
<sequence length="137" mass="15381">MSEMPEEWAYTDDMSVPLQPGQRIEEIVGFVIQQALSGTSDDENEVKLVSTFSLSPDDAWLVRDRVFGGIVRAATGNKANQPSPKKDPFAYASFQQALQNPSIIAAIYPQFAQPAVNSMREDSASEQPKTRPWWKFW</sequence>
<proteinExistence type="predicted"/>
<dbReference type="EMBL" id="BAABHA010000001">
    <property type="protein sequence ID" value="GAA4374241.1"/>
    <property type="molecule type" value="Genomic_DNA"/>
</dbReference>
<comment type="caution">
    <text evidence="1">The sequence shown here is derived from an EMBL/GenBank/DDBJ whole genome shotgun (WGS) entry which is preliminary data.</text>
</comment>
<organism evidence="1 2">
    <name type="scientific">Hymenobacter koreensis</name>
    <dbReference type="NCBI Taxonomy" id="1084523"/>
    <lineage>
        <taxon>Bacteria</taxon>
        <taxon>Pseudomonadati</taxon>
        <taxon>Bacteroidota</taxon>
        <taxon>Cytophagia</taxon>
        <taxon>Cytophagales</taxon>
        <taxon>Hymenobacteraceae</taxon>
        <taxon>Hymenobacter</taxon>
    </lineage>
</organism>
<evidence type="ECO:0000313" key="2">
    <source>
        <dbReference type="Proteomes" id="UP001500454"/>
    </source>
</evidence>
<reference evidence="2" key="1">
    <citation type="journal article" date="2019" name="Int. J. Syst. Evol. Microbiol.">
        <title>The Global Catalogue of Microorganisms (GCM) 10K type strain sequencing project: providing services to taxonomists for standard genome sequencing and annotation.</title>
        <authorList>
            <consortium name="The Broad Institute Genomics Platform"/>
            <consortium name="The Broad Institute Genome Sequencing Center for Infectious Disease"/>
            <person name="Wu L."/>
            <person name="Ma J."/>
        </authorList>
    </citation>
    <scope>NUCLEOTIDE SEQUENCE [LARGE SCALE GENOMIC DNA]</scope>
    <source>
        <strain evidence="2">JCM 17924</strain>
    </source>
</reference>
<evidence type="ECO:0000313" key="1">
    <source>
        <dbReference type="EMBL" id="GAA4374241.1"/>
    </source>
</evidence>
<keyword evidence="2" id="KW-1185">Reference proteome</keyword>